<evidence type="ECO:0000313" key="4">
    <source>
        <dbReference type="EMBL" id="AZA97366.1"/>
    </source>
</evidence>
<keyword evidence="6" id="KW-1185">Reference proteome</keyword>
<feature type="transmembrane region" description="Helical" evidence="1">
    <location>
        <begin position="84"/>
        <end position="105"/>
    </location>
</feature>
<evidence type="ECO:0000313" key="3">
    <source>
        <dbReference type="EMBL" id="AZA88822.1"/>
    </source>
</evidence>
<evidence type="ECO:0000256" key="1">
    <source>
        <dbReference type="SAM" id="Phobius"/>
    </source>
</evidence>
<dbReference type="SUPFAM" id="SSF48317">
    <property type="entry name" value="Acid phosphatase/Vanadium-dependent haloperoxidase"/>
    <property type="match status" value="1"/>
</dbReference>
<evidence type="ECO:0000313" key="5">
    <source>
        <dbReference type="Proteomes" id="UP000274073"/>
    </source>
</evidence>
<reference evidence="5 6" key="1">
    <citation type="submission" date="2018-11" db="EMBL/GenBank/DDBJ databases">
        <title>Proposal to divide the Flavobacteriaceae and reorganize its genera based on Amino Acid Identity values calculated from whole genome sequences.</title>
        <authorList>
            <person name="Nicholson A.C."/>
            <person name="Gulvik C.A."/>
            <person name="Whitney A.M."/>
            <person name="Humrighouse B.W."/>
            <person name="Bell M."/>
            <person name="Holmes B."/>
            <person name="Steigerwalt A.G."/>
            <person name="Villarma A."/>
            <person name="Sheth M."/>
            <person name="Batra D."/>
            <person name="Pryor J."/>
            <person name="Bernardet J.-F."/>
            <person name="Hugo C."/>
            <person name="Kampfer P."/>
            <person name="Newman J."/>
            <person name="McQuiston J.R."/>
        </authorList>
    </citation>
    <scope>NUCLEOTIDE SEQUENCE [LARGE SCALE GENOMIC DNA]</scope>
    <source>
        <strain evidence="3 5">G0207</strain>
        <strain evidence="4 6">H5143</strain>
    </source>
</reference>
<proteinExistence type="predicted"/>
<gene>
    <name evidence="3" type="ORF">EG349_19610</name>
    <name evidence="4" type="ORF">EG353_18335</name>
</gene>
<feature type="transmembrane region" description="Helical" evidence="1">
    <location>
        <begin position="12"/>
        <end position="33"/>
    </location>
</feature>
<keyword evidence="1" id="KW-0812">Transmembrane</keyword>
<dbReference type="Proteomes" id="UP000274073">
    <property type="component" value="Chromosome"/>
</dbReference>
<dbReference type="EMBL" id="CP033915">
    <property type="protein sequence ID" value="AZA88822.1"/>
    <property type="molecule type" value="Genomic_DNA"/>
</dbReference>
<keyword evidence="1" id="KW-1133">Transmembrane helix</keyword>
<dbReference type="GO" id="GO:0016020">
    <property type="term" value="C:membrane"/>
    <property type="evidence" value="ECO:0007669"/>
    <property type="project" value="UniProtKB-SubCell"/>
</dbReference>
<accession>A0AAD0YET3</accession>
<feature type="transmembrane region" description="Helical" evidence="1">
    <location>
        <begin position="233"/>
        <end position="252"/>
    </location>
</feature>
<feature type="domain" description="Inositolphosphotransferase Aur1/Ipt1" evidence="2">
    <location>
        <begin position="68"/>
        <end position="193"/>
    </location>
</feature>
<dbReference type="RefSeq" id="WP_123855450.1">
    <property type="nucleotide sequence ID" value="NZ_CP033912.1"/>
</dbReference>
<protein>
    <recommendedName>
        <fullName evidence="2">Inositolphosphotransferase Aur1/Ipt1 domain-containing protein</fullName>
    </recommendedName>
</protein>
<dbReference type="Pfam" id="PF14378">
    <property type="entry name" value="PAP2_3"/>
    <property type="match status" value="1"/>
</dbReference>
<dbReference type="EMBL" id="CP033912">
    <property type="protein sequence ID" value="AZA97366.1"/>
    <property type="molecule type" value="Genomic_DNA"/>
</dbReference>
<name>A0AAD0YET3_9FLAO</name>
<feature type="transmembrane region" description="Helical" evidence="1">
    <location>
        <begin position="181"/>
        <end position="197"/>
    </location>
</feature>
<feature type="transmembrane region" description="Helical" evidence="1">
    <location>
        <begin position="131"/>
        <end position="149"/>
    </location>
</feature>
<feature type="transmembrane region" description="Helical" evidence="1">
    <location>
        <begin position="209"/>
        <end position="227"/>
    </location>
</feature>
<dbReference type="InterPro" id="IPR036938">
    <property type="entry name" value="PAP2/HPO_sf"/>
</dbReference>
<evidence type="ECO:0000313" key="6">
    <source>
        <dbReference type="Proteomes" id="UP000281741"/>
    </source>
</evidence>
<dbReference type="AlphaFoldDB" id="A0AAD0YET3"/>
<keyword evidence="1" id="KW-0472">Membrane</keyword>
<dbReference type="Proteomes" id="UP000281741">
    <property type="component" value="Chromosome"/>
</dbReference>
<dbReference type="InterPro" id="IPR026841">
    <property type="entry name" value="Aur1/Ipt1"/>
</dbReference>
<organism evidence="3 5">
    <name type="scientific">Chryseobacterium shandongense</name>
    <dbReference type="NCBI Taxonomy" id="1493872"/>
    <lineage>
        <taxon>Bacteria</taxon>
        <taxon>Pseudomonadati</taxon>
        <taxon>Bacteroidota</taxon>
        <taxon>Flavobacteriia</taxon>
        <taxon>Flavobacteriales</taxon>
        <taxon>Weeksellaceae</taxon>
        <taxon>Chryseobacterium group</taxon>
        <taxon>Chryseobacterium</taxon>
    </lineage>
</organism>
<feature type="transmembrane region" description="Helical" evidence="1">
    <location>
        <begin position="156"/>
        <end position="175"/>
    </location>
</feature>
<evidence type="ECO:0000259" key="2">
    <source>
        <dbReference type="Pfam" id="PF14378"/>
    </source>
</evidence>
<feature type="transmembrane region" description="Helical" evidence="1">
    <location>
        <begin position="53"/>
        <end position="72"/>
    </location>
</feature>
<sequence>MTEKQLKIRQQAFALTVCTVVFMTVYNLCTWYATSLEDLPSLTFGFERSIPFVPLSIIPYMSSGFFFCLVFFSCTNKYQLKILTWRMLFVTIIAGIFFMAVPLQFSLTKPEVSNSILKLPFSFLQTFDSPFNQSPSLHIAFAFVFWSVFKDLTKWRLLVMICLILLGISTLTTYQHHTIDILTGSILAHVSFIIIPYRKNDPQYRNFRVANYYFLSGLVCILAALLFHEYVAVEGLLLLLPASVTIMIGYYLRKNTDFVSPFLVNVNSNIRQSGKN</sequence>